<dbReference type="OrthoDB" id="465874at2"/>
<dbReference type="AlphaFoldDB" id="A0A1G7R1E4"/>
<evidence type="ECO:0000313" key="3">
    <source>
        <dbReference type="EMBL" id="SDG04586.1"/>
    </source>
</evidence>
<evidence type="ECO:0000313" key="2">
    <source>
        <dbReference type="EMBL" id="MWC44750.1"/>
    </source>
</evidence>
<protein>
    <submittedName>
        <fullName evidence="3">Phosphoserine phosphatase</fullName>
    </submittedName>
</protein>
<dbReference type="EMBL" id="FNBI01000010">
    <property type="protein sequence ID" value="SDG04586.1"/>
    <property type="molecule type" value="Genomic_DNA"/>
</dbReference>
<feature type="transmembrane region" description="Helical" evidence="1">
    <location>
        <begin position="315"/>
        <end position="335"/>
    </location>
</feature>
<dbReference type="RefSeq" id="WP_149683402.1">
    <property type="nucleotide sequence ID" value="NZ_FNBI01000010.1"/>
</dbReference>
<feature type="transmembrane region" description="Helical" evidence="1">
    <location>
        <begin position="262"/>
        <end position="281"/>
    </location>
</feature>
<keyword evidence="1" id="KW-1133">Transmembrane helix</keyword>
<accession>A0A1G7R1E4</accession>
<keyword evidence="4" id="KW-1185">Reference proteome</keyword>
<organism evidence="3 4">
    <name type="scientific">Sphingomonas carotinifaciens</name>
    <dbReference type="NCBI Taxonomy" id="1166323"/>
    <lineage>
        <taxon>Bacteria</taxon>
        <taxon>Pseudomonadati</taxon>
        <taxon>Pseudomonadota</taxon>
        <taxon>Alphaproteobacteria</taxon>
        <taxon>Sphingomonadales</taxon>
        <taxon>Sphingomonadaceae</taxon>
        <taxon>Sphingomonas</taxon>
    </lineage>
</organism>
<feature type="transmembrane region" description="Helical" evidence="1">
    <location>
        <begin position="355"/>
        <end position="373"/>
    </location>
</feature>
<evidence type="ECO:0000313" key="5">
    <source>
        <dbReference type="Proteomes" id="UP000436801"/>
    </source>
</evidence>
<feature type="transmembrane region" description="Helical" evidence="1">
    <location>
        <begin position="435"/>
        <end position="452"/>
    </location>
</feature>
<reference evidence="2 5" key="2">
    <citation type="submission" date="2019-12" db="EMBL/GenBank/DDBJ databases">
        <authorList>
            <person name="Zheng J."/>
        </authorList>
    </citation>
    <scope>NUCLEOTIDE SEQUENCE [LARGE SCALE GENOMIC DNA]</scope>
    <source>
        <strain evidence="2 5">DSM 27347</strain>
    </source>
</reference>
<dbReference type="Proteomes" id="UP000436801">
    <property type="component" value="Unassembled WGS sequence"/>
</dbReference>
<keyword evidence="1" id="KW-0472">Membrane</keyword>
<feature type="transmembrane region" description="Helical" evidence="1">
    <location>
        <begin position="394"/>
        <end position="415"/>
    </location>
</feature>
<reference evidence="3 4" key="1">
    <citation type="submission" date="2016-10" db="EMBL/GenBank/DDBJ databases">
        <authorList>
            <person name="Varghese N."/>
            <person name="Submissions S."/>
        </authorList>
    </citation>
    <scope>NUCLEOTIDE SEQUENCE [LARGE SCALE GENOMIC DNA]</scope>
    <source>
        <strain evidence="3 4">S7-754</strain>
    </source>
</reference>
<gene>
    <name evidence="2" type="ORF">GQR91_14045</name>
    <name evidence="3" type="ORF">SAMN05216557_1106</name>
</gene>
<sequence length="496" mass="55330">MAKPAIVPDWTDESDLAQRLQEVNSQPTFAVLDFDETLWLRNSTEEFIRFARPSVVVAIVMQILGMLKPWRLISRDNPDYYRDWIRIWAVVLVSPWSVLAWRKHAARIGPAYLNASLLRDIAAICPDRIIVATYGFDFIVKPLAAAIDPEMEVVVASSLRDAPRLRAIGKGCALQRAIGTDALTQSIVVTDNFVDQDLCNACAHGFYVRWPEAVYEQAGLTPMIPLAYTSKVKRPKENYLLNGLLGYDYAVLWLAFALFSPAIMPFSVALGFYLLAFFAVYEIGYFDNDRVGLAKEAKPVVSPEFARYSKNFRPGWAWTFGLVLAGLGAGVETLGQIGVDGSGGMIADLRMFARNWLFAMLLIGVTRATFVWFNALQPSMRFVPMLVLQVERTLGYALLLPTGPVGALLCISHAIGRWMPYVIYRFGGDRREFPAHVAALVVFLMCFPLLVISDRRPATEMLTPELGVVLLYLGLRAAKDMARQRSSGLSLRAKLS</sequence>
<evidence type="ECO:0000256" key="1">
    <source>
        <dbReference type="SAM" id="Phobius"/>
    </source>
</evidence>
<dbReference type="Proteomes" id="UP000323502">
    <property type="component" value="Unassembled WGS sequence"/>
</dbReference>
<proteinExistence type="predicted"/>
<name>A0A1G7R1E4_9SPHN</name>
<feature type="transmembrane region" description="Helical" evidence="1">
    <location>
        <begin position="239"/>
        <end position="256"/>
    </location>
</feature>
<keyword evidence="1" id="KW-0812">Transmembrane</keyword>
<feature type="transmembrane region" description="Helical" evidence="1">
    <location>
        <begin position="84"/>
        <end position="101"/>
    </location>
</feature>
<evidence type="ECO:0000313" key="4">
    <source>
        <dbReference type="Proteomes" id="UP000323502"/>
    </source>
</evidence>
<dbReference type="EMBL" id="WSUT01000005">
    <property type="protein sequence ID" value="MWC44750.1"/>
    <property type="molecule type" value="Genomic_DNA"/>
</dbReference>